<dbReference type="Proteomes" id="UP000798662">
    <property type="component" value="Chromosome 1"/>
</dbReference>
<dbReference type="EMBL" id="CM020618">
    <property type="protein sequence ID" value="KAK1860894.1"/>
    <property type="molecule type" value="Genomic_DNA"/>
</dbReference>
<protein>
    <submittedName>
        <fullName evidence="1">Uncharacterized protein</fullName>
    </submittedName>
</protein>
<sequence length="1241" mass="129020">MCLGSVLIPTPTASTRGHPAVADRLVVVAGDIRAVSPTPPPTMQRALGTGGTACRRRPRWAAALLVATAAATATSVALWGATPAAATRRPLPTPPPAIPTRTVYLSADTHRFSATRNSTDVNQCSGAAYTDGEALFIRSAPGLVGDTYTKGLWTRHAAAGWASPVTPPPHMGAVGAALYVAAGERLAVVVRNTLPFSVSWEVGQLVPSAGNPASVAPGEEATWTFDVPAEAAPVAGHGTPLTDVVPSRVLVYHSGVDASHLDAGLYGPLVVTAAGVPLDADGVPADTDHIFTFLHVMNEAVSPFAAASKDAVVDEWARATAAGVPAVTDEDEIAEAALMHGINGFVYCAMPPPELDVASRRRVLWHAAAVGNEVDVHTLHLHGIVGVSGEGRGFVDMVRLLPMTGETMAMVVDKAGIWLGHCHINDHLMAGMTMLFAVKDSGSGAATPVPTPPRGRVRHYFVAAVEEEWDYAPAGANTCSAKTTPFTPDEAVFTAASTDAAAPRVGSMYTKSRYVEYTDATFTTVVERPPEWAHLGLVGPLLRAAVGDTLRVTFRNAASHPATMHPHGVRYSKSSEGAPYADGTSGADKADDGVPPGGTHVYIWEVPARAGPAAGEGGKVWMYHSHFNEIADTYGGLFGLLLIVGTERGAGYDPDTTLPSGGEREIVLFFGVMDENESVHGATNAARAVRASAGNETAEEVATAVEELLGDNDFRESNLMHGINGYVYCNAPLLTLTRGDPVKLYLFSLGTEVDLHTPLFASTALAIEQPAGSTTSAPRLLPGMFLAASATPRVAGRSLVQCGVADHIHAGMTAAVQVTPGGEACDDDDVDKDGDCGDDFGTGAAVVRIHLAAEVVEWDYVAAAGRPGSDTDRCSGAPFGAAEQVFTDATDLSPGGRYLKAVYREYTSRNLSTRVVHPLTPSAGLAGPTVHLQVGEMLVLTLTNRLPWAANWDAAALTPVSAVVTGAAAAAATDRTGTALGRGDSVFPGETVTYTWAVPPEAAPSPADLSTVGHAYVSSVDPIPHAAAGLYGIVAVGHRGALPPPSVKPGGNRVPVGTADAVALALNIQRENESPLVARNVAAYALNGSAAEAALAAGDLDDDEEWAERQTLHAIGGHLYCHGPPVVMTAGAAPTRVYVFGFGSEASMHTPVWAGRLTTSSGGRTSSQIFPYVVHAVDVYALGAGPGRLSCAVTDHLVGGMTARLLVREGNGGRAARGVDRRALVHLGRRRHNQRRRQRQA</sequence>
<organism evidence="1 2">
    <name type="scientific">Pyropia yezoensis</name>
    <name type="common">Susabi-nori</name>
    <name type="synonym">Porphyra yezoensis</name>
    <dbReference type="NCBI Taxonomy" id="2788"/>
    <lineage>
        <taxon>Eukaryota</taxon>
        <taxon>Rhodophyta</taxon>
        <taxon>Bangiophyceae</taxon>
        <taxon>Bangiales</taxon>
        <taxon>Bangiaceae</taxon>
        <taxon>Pyropia</taxon>
    </lineage>
</organism>
<reference evidence="1" key="1">
    <citation type="submission" date="2019-11" db="EMBL/GenBank/DDBJ databases">
        <title>Nori genome reveals adaptations in red seaweeds to the harsh intertidal environment.</title>
        <authorList>
            <person name="Wang D."/>
            <person name="Mao Y."/>
        </authorList>
    </citation>
    <scope>NUCLEOTIDE SEQUENCE</scope>
    <source>
        <tissue evidence="1">Gametophyte</tissue>
    </source>
</reference>
<name>A0ACC3BSG1_PYRYE</name>
<evidence type="ECO:0000313" key="2">
    <source>
        <dbReference type="Proteomes" id="UP000798662"/>
    </source>
</evidence>
<proteinExistence type="predicted"/>
<comment type="caution">
    <text evidence="1">The sequence shown here is derived from an EMBL/GenBank/DDBJ whole genome shotgun (WGS) entry which is preliminary data.</text>
</comment>
<accession>A0ACC3BSG1</accession>
<keyword evidence="2" id="KW-1185">Reference proteome</keyword>
<evidence type="ECO:0000313" key="1">
    <source>
        <dbReference type="EMBL" id="KAK1860894.1"/>
    </source>
</evidence>
<gene>
    <name evidence="1" type="ORF">I4F81_003480</name>
</gene>